<evidence type="ECO:0000256" key="1">
    <source>
        <dbReference type="SAM" id="MobiDB-lite"/>
    </source>
</evidence>
<gene>
    <name evidence="2" type="ORF">SARC_00397</name>
</gene>
<sequence length="138" mass="15484">MLYCYDIEKTIKHHKLKSLKDTPGNAEEMVKGKSKKLSKRFSRTPKGPRRKGNVLKPEVSQAKRVPMPPDWVRISPSAGEIIQRAKRSSECICVTKANMNGYAFNGVGKVGVWAPKDMVERFRQQSAHASTTQLNGKT</sequence>
<feature type="compositionally biased region" description="Basic residues" evidence="1">
    <location>
        <begin position="32"/>
        <end position="53"/>
    </location>
</feature>
<proteinExistence type="predicted"/>
<dbReference type="GeneID" id="25900901"/>
<protein>
    <submittedName>
        <fullName evidence="2">Uncharacterized protein</fullName>
    </submittedName>
</protein>
<dbReference type="EMBL" id="KQ241607">
    <property type="protein sequence ID" value="KNC87512.1"/>
    <property type="molecule type" value="Genomic_DNA"/>
</dbReference>
<dbReference type="AlphaFoldDB" id="A0A0L0GES2"/>
<keyword evidence="3" id="KW-1185">Reference proteome</keyword>
<evidence type="ECO:0000313" key="3">
    <source>
        <dbReference type="Proteomes" id="UP000054560"/>
    </source>
</evidence>
<accession>A0A0L0GES2</accession>
<organism evidence="2 3">
    <name type="scientific">Sphaeroforma arctica JP610</name>
    <dbReference type="NCBI Taxonomy" id="667725"/>
    <lineage>
        <taxon>Eukaryota</taxon>
        <taxon>Ichthyosporea</taxon>
        <taxon>Ichthyophonida</taxon>
        <taxon>Sphaeroforma</taxon>
    </lineage>
</organism>
<reference evidence="2 3" key="1">
    <citation type="submission" date="2011-02" db="EMBL/GenBank/DDBJ databases">
        <title>The Genome Sequence of Sphaeroforma arctica JP610.</title>
        <authorList>
            <consortium name="The Broad Institute Genome Sequencing Platform"/>
            <person name="Russ C."/>
            <person name="Cuomo C."/>
            <person name="Young S.K."/>
            <person name="Zeng Q."/>
            <person name="Gargeya S."/>
            <person name="Alvarado L."/>
            <person name="Berlin A."/>
            <person name="Chapman S.B."/>
            <person name="Chen Z."/>
            <person name="Freedman E."/>
            <person name="Gellesch M."/>
            <person name="Goldberg J."/>
            <person name="Griggs A."/>
            <person name="Gujja S."/>
            <person name="Heilman E."/>
            <person name="Heiman D."/>
            <person name="Howarth C."/>
            <person name="Mehta T."/>
            <person name="Neiman D."/>
            <person name="Pearson M."/>
            <person name="Roberts A."/>
            <person name="Saif S."/>
            <person name="Shea T."/>
            <person name="Shenoy N."/>
            <person name="Sisk P."/>
            <person name="Stolte C."/>
            <person name="Sykes S."/>
            <person name="White J."/>
            <person name="Yandava C."/>
            <person name="Burger G."/>
            <person name="Gray M.W."/>
            <person name="Holland P.W.H."/>
            <person name="King N."/>
            <person name="Lang F.B.F."/>
            <person name="Roger A.J."/>
            <person name="Ruiz-Trillo I."/>
            <person name="Haas B."/>
            <person name="Nusbaum C."/>
            <person name="Birren B."/>
        </authorList>
    </citation>
    <scope>NUCLEOTIDE SEQUENCE [LARGE SCALE GENOMIC DNA]</scope>
    <source>
        <strain evidence="2 3">JP610</strain>
    </source>
</reference>
<name>A0A0L0GES2_9EUKA</name>
<feature type="region of interest" description="Disordered" evidence="1">
    <location>
        <begin position="22"/>
        <end position="70"/>
    </location>
</feature>
<evidence type="ECO:0000313" key="2">
    <source>
        <dbReference type="EMBL" id="KNC87512.1"/>
    </source>
</evidence>
<dbReference type="Proteomes" id="UP000054560">
    <property type="component" value="Unassembled WGS sequence"/>
</dbReference>
<dbReference type="RefSeq" id="XP_014161414.1">
    <property type="nucleotide sequence ID" value="XM_014305939.1"/>
</dbReference>